<dbReference type="PROSITE" id="PS50893">
    <property type="entry name" value="ABC_TRANSPORTER_2"/>
    <property type="match status" value="1"/>
</dbReference>
<feature type="domain" description="ABC transporter" evidence="8">
    <location>
        <begin position="6"/>
        <end position="257"/>
    </location>
</feature>
<protein>
    <submittedName>
        <fullName evidence="9">ABC transporter ATP-binding protein</fullName>
    </submittedName>
</protein>
<sequence>MAEYVMEVNDLRTHFQTQKGVVKAVDGVDFKVKQGEILAIVGESGCGKSVTSQSIMRLIGNKKNEHISGEVLYHGENLLDKSEFAMRNIRGRDISMVFQDPMTSLNPAYNVGTQIAEMPVIHEKANKKTAWNRAVDMLTRVGIPSPKERATQYPHQFSGGMRQRGVIAMSLACDPDLIIADEPTTALDVTIQAQVLNLFRKLRDETGAAIILITHDLGVVAELCDKVAVMYAGRIVEQGTVEDIFDRPRHPYTVGLLNSVPVPGSRDRLQPIDGQPPNLHDLPEGCRFADRCPFVMEKCLNHQPELEPAGSPSHTAACWIEDKEDLYEQYRRARESRRPEKVL</sequence>
<dbReference type="CDD" id="cd03257">
    <property type="entry name" value="ABC_NikE_OppD_transporters"/>
    <property type="match status" value="1"/>
</dbReference>
<evidence type="ECO:0000259" key="8">
    <source>
        <dbReference type="PROSITE" id="PS50893"/>
    </source>
</evidence>
<keyword evidence="3" id="KW-0813">Transport</keyword>
<keyword evidence="4" id="KW-1003">Cell membrane</keyword>
<dbReference type="PANTHER" id="PTHR43297:SF2">
    <property type="entry name" value="DIPEPTIDE TRANSPORT ATP-BINDING PROTEIN DPPD"/>
    <property type="match status" value="1"/>
</dbReference>
<evidence type="ECO:0000313" key="9">
    <source>
        <dbReference type="EMBL" id="UOQ43578.1"/>
    </source>
</evidence>
<keyword evidence="10" id="KW-1185">Reference proteome</keyword>
<dbReference type="PANTHER" id="PTHR43297">
    <property type="entry name" value="OLIGOPEPTIDE TRANSPORT ATP-BINDING PROTEIN APPD"/>
    <property type="match status" value="1"/>
</dbReference>
<evidence type="ECO:0000256" key="1">
    <source>
        <dbReference type="ARBA" id="ARBA00004202"/>
    </source>
</evidence>
<evidence type="ECO:0000256" key="2">
    <source>
        <dbReference type="ARBA" id="ARBA00005417"/>
    </source>
</evidence>
<comment type="similarity">
    <text evidence="2">Belongs to the ABC transporter superfamily.</text>
</comment>
<dbReference type="Pfam" id="PF08352">
    <property type="entry name" value="oligo_HPY"/>
    <property type="match status" value="1"/>
</dbReference>
<dbReference type="InterPro" id="IPR050388">
    <property type="entry name" value="ABC_Ni/Peptide_Import"/>
</dbReference>
<name>A0ABY4EI78_9BACI</name>
<dbReference type="InterPro" id="IPR027417">
    <property type="entry name" value="P-loop_NTPase"/>
</dbReference>
<dbReference type="EMBL" id="CP095073">
    <property type="protein sequence ID" value="UOQ43578.1"/>
    <property type="molecule type" value="Genomic_DNA"/>
</dbReference>
<evidence type="ECO:0000313" key="10">
    <source>
        <dbReference type="Proteomes" id="UP000831787"/>
    </source>
</evidence>
<dbReference type="InterPro" id="IPR013563">
    <property type="entry name" value="Oligopep_ABC_C"/>
</dbReference>
<keyword evidence="7" id="KW-0472">Membrane</keyword>
<comment type="subcellular location">
    <subcellularLocation>
        <location evidence="1">Cell membrane</location>
        <topology evidence="1">Peripheral membrane protein</topology>
    </subcellularLocation>
</comment>
<dbReference type="NCBIfam" id="TIGR01727">
    <property type="entry name" value="oligo_HPY"/>
    <property type="match status" value="1"/>
</dbReference>
<keyword evidence="5" id="KW-0547">Nucleotide-binding</keyword>
<evidence type="ECO:0000256" key="6">
    <source>
        <dbReference type="ARBA" id="ARBA00022840"/>
    </source>
</evidence>
<dbReference type="Proteomes" id="UP000831787">
    <property type="component" value="Chromosome"/>
</dbReference>
<evidence type="ECO:0000256" key="7">
    <source>
        <dbReference type="ARBA" id="ARBA00023136"/>
    </source>
</evidence>
<evidence type="ECO:0000256" key="3">
    <source>
        <dbReference type="ARBA" id="ARBA00022448"/>
    </source>
</evidence>
<organism evidence="9 10">
    <name type="scientific">Halobacillus salinarum</name>
    <dbReference type="NCBI Taxonomy" id="2932257"/>
    <lineage>
        <taxon>Bacteria</taxon>
        <taxon>Bacillati</taxon>
        <taxon>Bacillota</taxon>
        <taxon>Bacilli</taxon>
        <taxon>Bacillales</taxon>
        <taxon>Bacillaceae</taxon>
        <taxon>Halobacillus</taxon>
    </lineage>
</organism>
<keyword evidence="6 9" id="KW-0067">ATP-binding</keyword>
<gene>
    <name evidence="9" type="ORF">MUN89_16920</name>
</gene>
<dbReference type="RefSeq" id="WP_244708937.1">
    <property type="nucleotide sequence ID" value="NZ_CP095073.1"/>
</dbReference>
<dbReference type="InterPro" id="IPR003439">
    <property type="entry name" value="ABC_transporter-like_ATP-bd"/>
</dbReference>
<reference evidence="9 10" key="1">
    <citation type="submission" date="2022-04" db="EMBL/GenBank/DDBJ databases">
        <title>Halobacillus sp. isolated from saltern.</title>
        <authorList>
            <person name="Won M."/>
            <person name="Lee C.-M."/>
            <person name="Woen H.-Y."/>
            <person name="Kwon S.-W."/>
        </authorList>
    </citation>
    <scope>NUCLEOTIDE SEQUENCE [LARGE SCALE GENOMIC DNA]</scope>
    <source>
        <strain evidence="9 10">SSBR10-3</strain>
    </source>
</reference>
<dbReference type="Gene3D" id="3.40.50.300">
    <property type="entry name" value="P-loop containing nucleotide triphosphate hydrolases"/>
    <property type="match status" value="1"/>
</dbReference>
<dbReference type="SUPFAM" id="SSF52540">
    <property type="entry name" value="P-loop containing nucleoside triphosphate hydrolases"/>
    <property type="match status" value="1"/>
</dbReference>
<dbReference type="SMART" id="SM00382">
    <property type="entry name" value="AAA"/>
    <property type="match status" value="1"/>
</dbReference>
<proteinExistence type="inferred from homology"/>
<dbReference type="GO" id="GO:0005524">
    <property type="term" value="F:ATP binding"/>
    <property type="evidence" value="ECO:0007669"/>
    <property type="project" value="UniProtKB-KW"/>
</dbReference>
<evidence type="ECO:0000256" key="5">
    <source>
        <dbReference type="ARBA" id="ARBA00022741"/>
    </source>
</evidence>
<evidence type="ECO:0000256" key="4">
    <source>
        <dbReference type="ARBA" id="ARBA00022475"/>
    </source>
</evidence>
<accession>A0ABY4EI78</accession>
<dbReference type="Pfam" id="PF00005">
    <property type="entry name" value="ABC_tran"/>
    <property type="match status" value="1"/>
</dbReference>
<dbReference type="InterPro" id="IPR003593">
    <property type="entry name" value="AAA+_ATPase"/>
</dbReference>